<dbReference type="Proteomes" id="UP001180825">
    <property type="component" value="Unassembled WGS sequence"/>
</dbReference>
<dbReference type="Pfam" id="PF06181">
    <property type="entry name" value="Urate_ox_N"/>
    <property type="match status" value="1"/>
</dbReference>
<dbReference type="SUPFAM" id="SSF46626">
    <property type="entry name" value="Cytochrome c"/>
    <property type="match status" value="1"/>
</dbReference>
<sequence length="413" mass="45700">MDGYLLDWVNLLLRWAHVITAIAWIGSSFYFVFLDNSLTKPTAPDLTAKGVDGELWAVHGGGFYHPQKYLVAPKQMPDHLHWFYWESYSTWLTGFALFTVLYLFNAGTFLIDKSVYDWSPAAAIAAALGFLVVFWLVYDVICRAFGRQKNGDLIVGAGVFVFVVAASWLACQLFAGRAAFLLVGAMLATAMSANVFFWIIPGQRKVVAQLKAGQPVDPIYGWRAKQRSVHNTYFTLPVLVAMLSNHYGWLYQAQHNWLVLVLLMLAGALIRHSFVARHKALVQGKRVPWEHAVVGTAALVGLAIWLAPRPAEAQAQAKPQAAQAKAAAPAAAKTVAFSEVKAVIDQRCVMCHSAAMKSKGIALDKPELVKQHAQQVYQQTAVLKLMPMNNATRITDDERALIKRWHEAGAPVK</sequence>
<dbReference type="InterPro" id="IPR036909">
    <property type="entry name" value="Cyt_c-like_dom_sf"/>
</dbReference>
<evidence type="ECO:0000313" key="3">
    <source>
        <dbReference type="EMBL" id="MDR7334796.1"/>
    </source>
</evidence>
<feature type="transmembrane region" description="Helical" evidence="1">
    <location>
        <begin position="287"/>
        <end position="307"/>
    </location>
</feature>
<keyword evidence="1" id="KW-0472">Membrane</keyword>
<feature type="transmembrane region" description="Helical" evidence="1">
    <location>
        <begin position="257"/>
        <end position="275"/>
    </location>
</feature>
<feature type="transmembrane region" description="Helical" evidence="1">
    <location>
        <begin position="123"/>
        <end position="141"/>
    </location>
</feature>
<feature type="transmembrane region" description="Helical" evidence="1">
    <location>
        <begin position="91"/>
        <end position="111"/>
    </location>
</feature>
<gene>
    <name evidence="3" type="ORF">J2X21_003960</name>
</gene>
<feature type="transmembrane region" description="Helical" evidence="1">
    <location>
        <begin position="181"/>
        <end position="200"/>
    </location>
</feature>
<organism evidence="3 4">
    <name type="scientific">Roseateles asaccharophilus</name>
    <dbReference type="NCBI Taxonomy" id="582607"/>
    <lineage>
        <taxon>Bacteria</taxon>
        <taxon>Pseudomonadati</taxon>
        <taxon>Pseudomonadota</taxon>
        <taxon>Betaproteobacteria</taxon>
        <taxon>Burkholderiales</taxon>
        <taxon>Sphaerotilaceae</taxon>
        <taxon>Roseateles</taxon>
    </lineage>
</organism>
<dbReference type="EMBL" id="JAVDXV010000008">
    <property type="protein sequence ID" value="MDR7334796.1"/>
    <property type="molecule type" value="Genomic_DNA"/>
</dbReference>
<keyword evidence="1" id="KW-1133">Transmembrane helix</keyword>
<evidence type="ECO:0000259" key="2">
    <source>
        <dbReference type="Pfam" id="PF06181"/>
    </source>
</evidence>
<comment type="caution">
    <text evidence="3">The sequence shown here is derived from an EMBL/GenBank/DDBJ whole genome shotgun (WGS) entry which is preliminary data.</text>
</comment>
<keyword evidence="4" id="KW-1185">Reference proteome</keyword>
<feature type="transmembrane region" description="Helical" evidence="1">
    <location>
        <begin position="12"/>
        <end position="33"/>
    </location>
</feature>
<feature type="transmembrane region" description="Helical" evidence="1">
    <location>
        <begin position="153"/>
        <end position="175"/>
    </location>
</feature>
<evidence type="ECO:0000256" key="1">
    <source>
        <dbReference type="SAM" id="Phobius"/>
    </source>
</evidence>
<evidence type="ECO:0000313" key="4">
    <source>
        <dbReference type="Proteomes" id="UP001180825"/>
    </source>
</evidence>
<feature type="domain" description="Urate oxidase N-terminal" evidence="2">
    <location>
        <begin position="4"/>
        <end position="306"/>
    </location>
</feature>
<feature type="transmembrane region" description="Helical" evidence="1">
    <location>
        <begin position="233"/>
        <end position="251"/>
    </location>
</feature>
<reference evidence="3 4" key="1">
    <citation type="submission" date="2023-07" db="EMBL/GenBank/DDBJ databases">
        <title>Sorghum-associated microbial communities from plants grown in Nebraska, USA.</title>
        <authorList>
            <person name="Schachtman D."/>
        </authorList>
    </citation>
    <scope>NUCLEOTIDE SEQUENCE [LARGE SCALE GENOMIC DNA]</scope>
    <source>
        <strain evidence="3 4">BE316</strain>
    </source>
</reference>
<dbReference type="RefSeq" id="WP_310331465.1">
    <property type="nucleotide sequence ID" value="NZ_JAVDXV010000008.1"/>
</dbReference>
<name>A0ABU2AC72_9BURK</name>
<protein>
    <submittedName>
        <fullName evidence="3">Membrane protein</fullName>
    </submittedName>
</protein>
<proteinExistence type="predicted"/>
<dbReference type="InterPro" id="IPR010389">
    <property type="entry name" value="Urate_ox_N"/>
</dbReference>
<keyword evidence="1" id="KW-0812">Transmembrane</keyword>
<accession>A0ABU2AC72</accession>